<proteinExistence type="inferred from homology"/>
<dbReference type="Pfam" id="PF21082">
    <property type="entry name" value="MS_channel_3rd"/>
    <property type="match status" value="1"/>
</dbReference>
<evidence type="ECO:0000256" key="9">
    <source>
        <dbReference type="SAM" id="SignalP"/>
    </source>
</evidence>
<dbReference type="GO" id="GO:0008381">
    <property type="term" value="F:mechanosensitive monoatomic ion channel activity"/>
    <property type="evidence" value="ECO:0007669"/>
    <property type="project" value="UniProtKB-ARBA"/>
</dbReference>
<dbReference type="InterPro" id="IPR006685">
    <property type="entry name" value="MscS_channel_2nd"/>
</dbReference>
<feature type="signal peptide" evidence="9">
    <location>
        <begin position="1"/>
        <end position="20"/>
    </location>
</feature>
<reference evidence="13 14" key="1">
    <citation type="submission" date="2019-12" db="EMBL/GenBank/DDBJ databases">
        <title>Genomic-based taxomic classification of the family Erythrobacteraceae.</title>
        <authorList>
            <person name="Xu L."/>
        </authorList>
    </citation>
    <scope>NUCLEOTIDE SEQUENCE [LARGE SCALE GENOMIC DNA]</scope>
    <source>
        <strain evidence="13 14">DSM 17792</strain>
    </source>
</reference>
<feature type="transmembrane region" description="Helical" evidence="8">
    <location>
        <begin position="290"/>
        <end position="310"/>
    </location>
</feature>
<feature type="domain" description="Mechanosensitive ion channel MscS C-terminal" evidence="11">
    <location>
        <begin position="456"/>
        <end position="540"/>
    </location>
</feature>
<comment type="subcellular location">
    <subcellularLocation>
        <location evidence="1">Cell membrane</location>
        <topology evidence="1">Multi-pass membrane protein</topology>
    </subcellularLocation>
</comment>
<dbReference type="OrthoDB" id="9809206at2"/>
<evidence type="ECO:0000256" key="7">
    <source>
        <dbReference type="SAM" id="MobiDB-lite"/>
    </source>
</evidence>
<evidence type="ECO:0000256" key="2">
    <source>
        <dbReference type="ARBA" id="ARBA00008017"/>
    </source>
</evidence>
<keyword evidence="9" id="KW-0732">Signal</keyword>
<dbReference type="InterPro" id="IPR049278">
    <property type="entry name" value="MS_channel_C"/>
</dbReference>
<dbReference type="AlphaFoldDB" id="A0A844XT47"/>
<evidence type="ECO:0000256" key="8">
    <source>
        <dbReference type="SAM" id="Phobius"/>
    </source>
</evidence>
<feature type="domain" description="Mechanosensitive ion channel MscS" evidence="10">
    <location>
        <begin position="381"/>
        <end position="445"/>
    </location>
</feature>
<evidence type="ECO:0000313" key="14">
    <source>
        <dbReference type="Proteomes" id="UP000448199"/>
    </source>
</evidence>
<name>A0A844XT47_9SPHN</name>
<keyword evidence="3" id="KW-1003">Cell membrane</keyword>
<dbReference type="Proteomes" id="UP000448199">
    <property type="component" value="Unassembled WGS sequence"/>
</dbReference>
<dbReference type="EMBL" id="WTYC01000008">
    <property type="protein sequence ID" value="MXO49275.1"/>
    <property type="molecule type" value="Genomic_DNA"/>
</dbReference>
<comment type="similarity">
    <text evidence="2">Belongs to the MscS (TC 1.A.23) family.</text>
</comment>
<feature type="transmembrane region" description="Helical" evidence="8">
    <location>
        <begin position="253"/>
        <end position="275"/>
    </location>
</feature>
<dbReference type="InterPro" id="IPR011014">
    <property type="entry name" value="MscS_channel_TM-2"/>
</dbReference>
<gene>
    <name evidence="13" type="ORF">GRI69_13530</name>
</gene>
<evidence type="ECO:0000259" key="11">
    <source>
        <dbReference type="Pfam" id="PF21082"/>
    </source>
</evidence>
<dbReference type="Pfam" id="PF00924">
    <property type="entry name" value="MS_channel_2nd"/>
    <property type="match status" value="1"/>
</dbReference>
<keyword evidence="5 8" id="KW-1133">Transmembrane helix</keyword>
<dbReference type="InterPro" id="IPR011066">
    <property type="entry name" value="MscS_channel_C_sf"/>
</dbReference>
<evidence type="ECO:0000256" key="1">
    <source>
        <dbReference type="ARBA" id="ARBA00004651"/>
    </source>
</evidence>
<dbReference type="SUPFAM" id="SSF82861">
    <property type="entry name" value="Mechanosensitive channel protein MscS (YggB), transmembrane region"/>
    <property type="match status" value="1"/>
</dbReference>
<dbReference type="Gene3D" id="2.30.30.60">
    <property type="match status" value="1"/>
</dbReference>
<dbReference type="SUPFAM" id="SSF50182">
    <property type="entry name" value="Sm-like ribonucleoproteins"/>
    <property type="match status" value="1"/>
</dbReference>
<evidence type="ECO:0000256" key="4">
    <source>
        <dbReference type="ARBA" id="ARBA00022692"/>
    </source>
</evidence>
<dbReference type="Gene3D" id="1.10.287.1260">
    <property type="match status" value="1"/>
</dbReference>
<dbReference type="RefSeq" id="WP_160728803.1">
    <property type="nucleotide sequence ID" value="NZ_WTYC01000008.1"/>
</dbReference>
<feature type="region of interest" description="Disordered" evidence="7">
    <location>
        <begin position="28"/>
        <end position="52"/>
    </location>
</feature>
<sequence>MKAGLAFFRILIAAIGLASASFGAAQTLPGIEPPPEEIVTEPTADPFGRETPRGSITGLLRALADGDYLRASQYFPAEEGLGAEAESEVSEDGADASTADADAQPDLDRRAELARKLQIALDSGGSLLAFPLLSNGPAGVVDDGLAQNLEQVGTLSSGEDAAPILLQQITAADGSLQWRIAPVTAEEIADFVPAEAVEEAITEKGIALAGASLIDWLKLIVLALLAFAAFRLLAALLLAVLRRVITDHDASPIYRFLHAAMPPLSLYLAVLTFYATAGDLEVSIVARQTLLRYAAIVAWIALAWFALRLVDAIARIVTGRMHRAERRQAVTIVSFLRRGAKVLLLAIAFVAVLDTVGLDVTTGIAALGIGGLALALGAQKTIENLVGSVTLIADKPVQVGDAAQIGDVFGTVEDIGMRSTLVRTLNRTLVSIPNGYLASERIENYALRDRFLFHQTIGVTYDTDAQQMERLLGELRTIIAEDGNIIDDDARVRFHGFGNSALQIEIFAYFNTRSYPESLAMQETLLFAIMRKLDEIGIDFAFPTQTIHVQNDIAD</sequence>
<feature type="compositionally biased region" description="Low complexity" evidence="7">
    <location>
        <begin position="95"/>
        <end position="104"/>
    </location>
</feature>
<feature type="domain" description="Mechanosensitive ion channel transmembrane helices 2/3" evidence="12">
    <location>
        <begin position="341"/>
        <end position="379"/>
    </location>
</feature>
<dbReference type="InterPro" id="IPR049142">
    <property type="entry name" value="MS_channel_1st"/>
</dbReference>
<dbReference type="Pfam" id="PF21088">
    <property type="entry name" value="MS_channel_1st"/>
    <property type="match status" value="1"/>
</dbReference>
<keyword evidence="14" id="KW-1185">Reference proteome</keyword>
<keyword evidence="4 8" id="KW-0812">Transmembrane</keyword>
<evidence type="ECO:0000256" key="6">
    <source>
        <dbReference type="ARBA" id="ARBA00023136"/>
    </source>
</evidence>
<feature type="transmembrane region" description="Helical" evidence="8">
    <location>
        <begin position="358"/>
        <end position="378"/>
    </location>
</feature>
<evidence type="ECO:0000313" key="13">
    <source>
        <dbReference type="EMBL" id="MXO49275.1"/>
    </source>
</evidence>
<evidence type="ECO:0000259" key="12">
    <source>
        <dbReference type="Pfam" id="PF21088"/>
    </source>
</evidence>
<feature type="transmembrane region" description="Helical" evidence="8">
    <location>
        <begin position="216"/>
        <end position="241"/>
    </location>
</feature>
<dbReference type="SUPFAM" id="SSF82689">
    <property type="entry name" value="Mechanosensitive channel protein MscS (YggB), C-terminal domain"/>
    <property type="match status" value="1"/>
</dbReference>
<keyword evidence="6 8" id="KW-0472">Membrane</keyword>
<organism evidence="13 14">
    <name type="scientific">Qipengyuania vulgaris</name>
    <dbReference type="NCBI Taxonomy" id="291985"/>
    <lineage>
        <taxon>Bacteria</taxon>
        <taxon>Pseudomonadati</taxon>
        <taxon>Pseudomonadota</taxon>
        <taxon>Alphaproteobacteria</taxon>
        <taxon>Sphingomonadales</taxon>
        <taxon>Erythrobacteraceae</taxon>
        <taxon>Qipengyuania</taxon>
    </lineage>
</organism>
<dbReference type="Gene3D" id="3.30.70.100">
    <property type="match status" value="1"/>
</dbReference>
<protein>
    <submittedName>
        <fullName evidence="13">Mechanosensitive ion channel</fullName>
    </submittedName>
</protein>
<feature type="chain" id="PRO_5032829005" evidence="9">
    <location>
        <begin position="21"/>
        <end position="555"/>
    </location>
</feature>
<evidence type="ECO:0000256" key="3">
    <source>
        <dbReference type="ARBA" id="ARBA00022475"/>
    </source>
</evidence>
<dbReference type="PANTHER" id="PTHR30566:SF5">
    <property type="entry name" value="MECHANOSENSITIVE ION CHANNEL PROTEIN 1, MITOCHONDRIAL-RELATED"/>
    <property type="match status" value="1"/>
</dbReference>
<dbReference type="InterPro" id="IPR010920">
    <property type="entry name" value="LSM_dom_sf"/>
</dbReference>
<dbReference type="InterPro" id="IPR023408">
    <property type="entry name" value="MscS_beta-dom_sf"/>
</dbReference>
<feature type="region of interest" description="Disordered" evidence="7">
    <location>
        <begin position="81"/>
        <end position="106"/>
    </location>
</feature>
<dbReference type="PANTHER" id="PTHR30566">
    <property type="entry name" value="YNAI-RELATED MECHANOSENSITIVE ION CHANNEL"/>
    <property type="match status" value="1"/>
</dbReference>
<evidence type="ECO:0000259" key="10">
    <source>
        <dbReference type="Pfam" id="PF00924"/>
    </source>
</evidence>
<comment type="caution">
    <text evidence="13">The sequence shown here is derived from an EMBL/GenBank/DDBJ whole genome shotgun (WGS) entry which is preliminary data.</text>
</comment>
<feature type="compositionally biased region" description="Acidic residues" evidence="7">
    <location>
        <begin position="85"/>
        <end position="94"/>
    </location>
</feature>
<dbReference type="GO" id="GO:0005886">
    <property type="term" value="C:plasma membrane"/>
    <property type="evidence" value="ECO:0007669"/>
    <property type="project" value="UniProtKB-SubCell"/>
</dbReference>
<accession>A0A844XT47</accession>
<evidence type="ECO:0000256" key="5">
    <source>
        <dbReference type="ARBA" id="ARBA00022989"/>
    </source>
</evidence>
<feature type="transmembrane region" description="Helical" evidence="8">
    <location>
        <begin position="330"/>
        <end position="352"/>
    </location>
</feature>